<proteinExistence type="predicted"/>
<evidence type="ECO:0000313" key="1">
    <source>
        <dbReference type="EMBL" id="CCX34032.1"/>
    </source>
</evidence>
<evidence type="ECO:0000313" key="2">
    <source>
        <dbReference type="Proteomes" id="UP000018144"/>
    </source>
</evidence>
<name>U4LUV0_PYROM</name>
<sequence length="43" mass="4641">MQVYRSSGGCFRCTFARIVFKPILLAFNERSVGPACHSCGSSG</sequence>
<dbReference type="Proteomes" id="UP000018144">
    <property type="component" value="Unassembled WGS sequence"/>
</dbReference>
<dbReference type="AlphaFoldDB" id="U4LUV0"/>
<reference evidence="1 2" key="1">
    <citation type="journal article" date="2013" name="PLoS Genet.">
        <title>The genome and development-dependent transcriptomes of Pyronema confluens: a window into fungal evolution.</title>
        <authorList>
            <person name="Traeger S."/>
            <person name="Altegoer F."/>
            <person name="Freitag M."/>
            <person name="Gabaldon T."/>
            <person name="Kempken F."/>
            <person name="Kumar A."/>
            <person name="Marcet-Houben M."/>
            <person name="Poggeler S."/>
            <person name="Stajich J.E."/>
            <person name="Nowrousian M."/>
        </authorList>
    </citation>
    <scope>NUCLEOTIDE SEQUENCE [LARGE SCALE GENOMIC DNA]</scope>
    <source>
        <strain evidence="2">CBS 100304</strain>
        <tissue evidence="1">Vegetative mycelium</tissue>
    </source>
</reference>
<keyword evidence="2" id="KW-1185">Reference proteome</keyword>
<protein>
    <submittedName>
        <fullName evidence="1">Uncharacterized protein</fullName>
    </submittedName>
</protein>
<dbReference type="EMBL" id="HF936296">
    <property type="protein sequence ID" value="CCX34032.1"/>
    <property type="molecule type" value="Genomic_DNA"/>
</dbReference>
<accession>U4LUV0</accession>
<organism evidence="1 2">
    <name type="scientific">Pyronema omphalodes (strain CBS 100304)</name>
    <name type="common">Pyronema confluens</name>
    <dbReference type="NCBI Taxonomy" id="1076935"/>
    <lineage>
        <taxon>Eukaryota</taxon>
        <taxon>Fungi</taxon>
        <taxon>Dikarya</taxon>
        <taxon>Ascomycota</taxon>
        <taxon>Pezizomycotina</taxon>
        <taxon>Pezizomycetes</taxon>
        <taxon>Pezizales</taxon>
        <taxon>Pyronemataceae</taxon>
        <taxon>Pyronema</taxon>
    </lineage>
</organism>
<gene>
    <name evidence="1" type="ORF">PCON_02510</name>
</gene>